<evidence type="ECO:0000256" key="3">
    <source>
        <dbReference type="ARBA" id="ARBA00023002"/>
    </source>
</evidence>
<protein>
    <submittedName>
        <fullName evidence="6">Uncharacterized protein</fullName>
    </submittedName>
</protein>
<dbReference type="PRINTS" id="PR00080">
    <property type="entry name" value="SDRFAMILY"/>
</dbReference>
<evidence type="ECO:0000313" key="6">
    <source>
        <dbReference type="EMBL" id="KEF51783.1"/>
    </source>
</evidence>
<dbReference type="PANTHER" id="PTHR24322">
    <property type="entry name" value="PKSB"/>
    <property type="match status" value="1"/>
</dbReference>
<dbReference type="VEuPathDB" id="FungiDB:A1O9_12120"/>
<dbReference type="PRINTS" id="PR00081">
    <property type="entry name" value="GDHRDH"/>
</dbReference>
<dbReference type="InterPro" id="IPR002347">
    <property type="entry name" value="SDR_fam"/>
</dbReference>
<dbReference type="GeneID" id="25287015"/>
<dbReference type="SUPFAM" id="SSF51735">
    <property type="entry name" value="NAD(P)-binding Rossmann-fold domains"/>
    <property type="match status" value="1"/>
</dbReference>
<keyword evidence="2" id="KW-0521">NADP</keyword>
<dbReference type="HOGENOM" id="CLU_010194_5_0_1"/>
<feature type="compositionally biased region" description="Basic and acidic residues" evidence="5">
    <location>
        <begin position="310"/>
        <end position="327"/>
    </location>
</feature>
<evidence type="ECO:0000313" key="7">
    <source>
        <dbReference type="Proteomes" id="UP000027920"/>
    </source>
</evidence>
<proteinExistence type="inferred from homology"/>
<comment type="similarity">
    <text evidence="1 4">Belongs to the short-chain dehydrogenases/reductases (SDR) family.</text>
</comment>
<sequence>MTSTFSLLRSIVLQPLIPAALLAASLGYPQAPQQAFLSQLTKGIVSTNLNTSTIHAALKVLLAVGLLYRANKYLEHLALNNYVTDKTWDWSREIVLVTGGSSGIGAAIVRQFAKRGVTVVVLDMAPPLPDSKTGGASPANTHFYHLDVTSSTAIKTVAAQIRSEIGSPTVVINNAGIGSGQLILDEGDEILERTIAINLLAPFRVTKEFLPDMVEKNHGHVVNVASMASFLAIAGNASYAATKVGLLAFHESLASELKSRYGAPKHRPPNVDTHTPHRATPSESAVEGIATDPAGAGGRGVRGSGTGVKGGERTVDPPAEPELRLDHPWLAPLAAE</sequence>
<dbReference type="Pfam" id="PF00106">
    <property type="entry name" value="adh_short"/>
    <property type="match status" value="1"/>
</dbReference>
<dbReference type="RefSeq" id="XP_013254373.1">
    <property type="nucleotide sequence ID" value="XM_013398919.1"/>
</dbReference>
<dbReference type="STRING" id="1182545.A0A072NXQ9"/>
<evidence type="ECO:0000256" key="5">
    <source>
        <dbReference type="SAM" id="MobiDB-lite"/>
    </source>
</evidence>
<organism evidence="6 7">
    <name type="scientific">Exophiala aquamarina CBS 119918</name>
    <dbReference type="NCBI Taxonomy" id="1182545"/>
    <lineage>
        <taxon>Eukaryota</taxon>
        <taxon>Fungi</taxon>
        <taxon>Dikarya</taxon>
        <taxon>Ascomycota</taxon>
        <taxon>Pezizomycotina</taxon>
        <taxon>Eurotiomycetes</taxon>
        <taxon>Chaetothyriomycetidae</taxon>
        <taxon>Chaetothyriales</taxon>
        <taxon>Herpotrichiellaceae</taxon>
        <taxon>Exophiala</taxon>
    </lineage>
</organism>
<evidence type="ECO:0000256" key="1">
    <source>
        <dbReference type="ARBA" id="ARBA00006484"/>
    </source>
</evidence>
<feature type="compositionally biased region" description="Gly residues" evidence="5">
    <location>
        <begin position="295"/>
        <end position="309"/>
    </location>
</feature>
<feature type="region of interest" description="Disordered" evidence="5">
    <location>
        <begin position="260"/>
        <end position="336"/>
    </location>
</feature>
<evidence type="ECO:0000256" key="4">
    <source>
        <dbReference type="RuleBase" id="RU000363"/>
    </source>
</evidence>
<dbReference type="InterPro" id="IPR036291">
    <property type="entry name" value="NAD(P)-bd_dom_sf"/>
</dbReference>
<comment type="caution">
    <text evidence="6">The sequence shown here is derived from an EMBL/GenBank/DDBJ whole genome shotgun (WGS) entry which is preliminary data.</text>
</comment>
<dbReference type="Gene3D" id="3.40.50.720">
    <property type="entry name" value="NAD(P)-binding Rossmann-like Domain"/>
    <property type="match status" value="1"/>
</dbReference>
<evidence type="ECO:0000256" key="2">
    <source>
        <dbReference type="ARBA" id="ARBA00022857"/>
    </source>
</evidence>
<keyword evidence="7" id="KW-1185">Reference proteome</keyword>
<dbReference type="PANTHER" id="PTHR24322:SF736">
    <property type="entry name" value="RETINOL DEHYDROGENASE 10"/>
    <property type="match status" value="1"/>
</dbReference>
<gene>
    <name evidence="6" type="ORF">A1O9_12120</name>
</gene>
<dbReference type="AlphaFoldDB" id="A0A072NXQ9"/>
<dbReference type="InterPro" id="IPR020904">
    <property type="entry name" value="Sc_DH/Rdtase_CS"/>
</dbReference>
<accession>A0A072NXQ9</accession>
<dbReference type="GO" id="GO:0016616">
    <property type="term" value="F:oxidoreductase activity, acting on the CH-OH group of donors, NAD or NADP as acceptor"/>
    <property type="evidence" value="ECO:0007669"/>
    <property type="project" value="TreeGrafter"/>
</dbReference>
<name>A0A072NXQ9_9EURO</name>
<reference evidence="6 7" key="1">
    <citation type="submission" date="2013-03" db="EMBL/GenBank/DDBJ databases">
        <title>The Genome Sequence of Exophiala aquamarina CBS 119918.</title>
        <authorList>
            <consortium name="The Broad Institute Genomics Platform"/>
            <person name="Cuomo C."/>
            <person name="de Hoog S."/>
            <person name="Gorbushina A."/>
            <person name="Walker B."/>
            <person name="Young S.K."/>
            <person name="Zeng Q."/>
            <person name="Gargeya S."/>
            <person name="Fitzgerald M."/>
            <person name="Haas B."/>
            <person name="Abouelleil A."/>
            <person name="Allen A.W."/>
            <person name="Alvarado L."/>
            <person name="Arachchi H.M."/>
            <person name="Berlin A.M."/>
            <person name="Chapman S.B."/>
            <person name="Gainer-Dewar J."/>
            <person name="Goldberg J."/>
            <person name="Griggs A."/>
            <person name="Gujja S."/>
            <person name="Hansen M."/>
            <person name="Howarth C."/>
            <person name="Imamovic A."/>
            <person name="Ireland A."/>
            <person name="Larimer J."/>
            <person name="McCowan C."/>
            <person name="Murphy C."/>
            <person name="Pearson M."/>
            <person name="Poon T.W."/>
            <person name="Priest M."/>
            <person name="Roberts A."/>
            <person name="Saif S."/>
            <person name="Shea T."/>
            <person name="Sisk P."/>
            <person name="Sykes S."/>
            <person name="Wortman J."/>
            <person name="Nusbaum C."/>
            <person name="Birren B."/>
        </authorList>
    </citation>
    <scope>NUCLEOTIDE SEQUENCE [LARGE SCALE GENOMIC DNA]</scope>
    <source>
        <strain evidence="6 7">CBS 119918</strain>
    </source>
</reference>
<dbReference type="PROSITE" id="PS00061">
    <property type="entry name" value="ADH_SHORT"/>
    <property type="match status" value="1"/>
</dbReference>
<dbReference type="Proteomes" id="UP000027920">
    <property type="component" value="Unassembled WGS sequence"/>
</dbReference>
<keyword evidence="3" id="KW-0560">Oxidoreductase</keyword>
<dbReference type="OrthoDB" id="10253736at2759"/>
<dbReference type="EMBL" id="AMGV01000021">
    <property type="protein sequence ID" value="KEF51783.1"/>
    <property type="molecule type" value="Genomic_DNA"/>
</dbReference>